<dbReference type="EMBL" id="JASSZA010000002">
    <property type="protein sequence ID" value="KAK2118484.1"/>
    <property type="molecule type" value="Genomic_DNA"/>
</dbReference>
<proteinExistence type="predicted"/>
<organism evidence="3 4">
    <name type="scientific">Saguinus oedipus</name>
    <name type="common">Cotton-top tamarin</name>
    <name type="synonym">Oedipomidas oedipus</name>
    <dbReference type="NCBI Taxonomy" id="9490"/>
    <lineage>
        <taxon>Eukaryota</taxon>
        <taxon>Metazoa</taxon>
        <taxon>Chordata</taxon>
        <taxon>Craniata</taxon>
        <taxon>Vertebrata</taxon>
        <taxon>Euteleostomi</taxon>
        <taxon>Mammalia</taxon>
        <taxon>Eutheria</taxon>
        <taxon>Euarchontoglires</taxon>
        <taxon>Primates</taxon>
        <taxon>Haplorrhini</taxon>
        <taxon>Platyrrhini</taxon>
        <taxon>Cebidae</taxon>
        <taxon>Callitrichinae</taxon>
        <taxon>Saguinus</taxon>
    </lineage>
</organism>
<keyword evidence="1" id="KW-0597">Phosphoprotein</keyword>
<evidence type="ECO:0000313" key="4">
    <source>
        <dbReference type="Proteomes" id="UP001266305"/>
    </source>
</evidence>
<feature type="compositionally biased region" description="Basic and acidic residues" evidence="2">
    <location>
        <begin position="34"/>
        <end position="46"/>
    </location>
</feature>
<keyword evidence="4" id="KW-1185">Reference proteome</keyword>
<dbReference type="Proteomes" id="UP001266305">
    <property type="component" value="Unassembled WGS sequence"/>
</dbReference>
<reference evidence="3 4" key="1">
    <citation type="submission" date="2023-05" db="EMBL/GenBank/DDBJ databases">
        <title>B98-5 Cell Line De Novo Hybrid Assembly: An Optical Mapping Approach.</title>
        <authorList>
            <person name="Kananen K."/>
            <person name="Auerbach J.A."/>
            <person name="Kautto E."/>
            <person name="Blachly J.S."/>
        </authorList>
    </citation>
    <scope>NUCLEOTIDE SEQUENCE [LARGE SCALE GENOMIC DNA]</scope>
    <source>
        <strain evidence="3">B95-8</strain>
        <tissue evidence="3">Cell line</tissue>
    </source>
</reference>
<comment type="caution">
    <text evidence="3">The sequence shown here is derived from an EMBL/GenBank/DDBJ whole genome shotgun (WGS) entry which is preliminary data.</text>
</comment>
<protein>
    <recommendedName>
        <fullName evidence="5">THO1-MOS11 C-terminal domain-containing protein</fullName>
    </recommendedName>
</protein>
<accession>A0ABQ9WA43</accession>
<sequence>MLKRRQMKQDVLGDETEEEETKPIELPVEEEEPPEKTVDVAAEKKVVKITSEIPQTERMQRGPKDSMYLKSEDDENLKKRKERFGIATSSAGTGTTEDTDAKKRKRAEHFGIAR</sequence>
<dbReference type="InterPro" id="IPR052240">
    <property type="entry name" value="SAP_domain_ribonucleoprotein"/>
</dbReference>
<feature type="region of interest" description="Disordered" evidence="2">
    <location>
        <begin position="1"/>
        <end position="114"/>
    </location>
</feature>
<evidence type="ECO:0008006" key="5">
    <source>
        <dbReference type="Google" id="ProtNLM"/>
    </source>
</evidence>
<gene>
    <name evidence="3" type="ORF">P7K49_005371</name>
</gene>
<name>A0ABQ9WA43_SAGOE</name>
<evidence type="ECO:0000313" key="3">
    <source>
        <dbReference type="EMBL" id="KAK2118484.1"/>
    </source>
</evidence>
<dbReference type="PANTHER" id="PTHR46551">
    <property type="entry name" value="SAP DOMAIN-CONTAINING RIBONUCLEOPROTEIN"/>
    <property type="match status" value="1"/>
</dbReference>
<evidence type="ECO:0000256" key="1">
    <source>
        <dbReference type="ARBA" id="ARBA00022553"/>
    </source>
</evidence>
<evidence type="ECO:0000256" key="2">
    <source>
        <dbReference type="SAM" id="MobiDB-lite"/>
    </source>
</evidence>
<dbReference type="PANTHER" id="PTHR46551:SF1">
    <property type="entry name" value="SAP DOMAIN-CONTAINING RIBONUCLEOPROTEIN"/>
    <property type="match status" value="1"/>
</dbReference>